<dbReference type="AlphaFoldDB" id="A0A6J6ASG8"/>
<feature type="domain" description="RuvB-like AAA+ ATPase" evidence="4">
    <location>
        <begin position="35"/>
        <end position="70"/>
    </location>
</feature>
<reference evidence="5" key="1">
    <citation type="submission" date="2020-05" db="EMBL/GenBank/DDBJ databases">
        <authorList>
            <person name="Chiriac C."/>
            <person name="Salcher M."/>
            <person name="Ghai R."/>
            <person name="Kavagutti S V."/>
        </authorList>
    </citation>
    <scope>NUCLEOTIDE SEQUENCE</scope>
</reference>
<feature type="region of interest" description="Disordered" evidence="3">
    <location>
        <begin position="1"/>
        <end position="34"/>
    </location>
</feature>
<dbReference type="GO" id="GO:0005524">
    <property type="term" value="F:ATP binding"/>
    <property type="evidence" value="ECO:0007669"/>
    <property type="project" value="UniProtKB-KW"/>
</dbReference>
<name>A0A6J6ASG8_9ZZZZ</name>
<keyword evidence="1" id="KW-0547">Nucleotide-binding</keyword>
<keyword evidence="2" id="KW-0067">ATP-binding</keyword>
<proteinExistence type="predicted"/>
<dbReference type="InterPro" id="IPR008824">
    <property type="entry name" value="RuvB-like_N"/>
</dbReference>
<organism evidence="5">
    <name type="scientific">freshwater metagenome</name>
    <dbReference type="NCBI Taxonomy" id="449393"/>
    <lineage>
        <taxon>unclassified sequences</taxon>
        <taxon>metagenomes</taxon>
        <taxon>ecological metagenomes</taxon>
    </lineage>
</organism>
<sequence length="70" mass="7890">MRDELLSPEPTSDEAELEVGEMRAGSDIIGEEGGLRPRHLDDFVGQRELKEHLGIILEAARRREQAVDHL</sequence>
<protein>
    <submittedName>
        <fullName evidence="5">Unannotated protein</fullName>
    </submittedName>
</protein>
<dbReference type="GO" id="GO:0009378">
    <property type="term" value="F:four-way junction helicase activity"/>
    <property type="evidence" value="ECO:0007669"/>
    <property type="project" value="InterPro"/>
</dbReference>
<evidence type="ECO:0000256" key="2">
    <source>
        <dbReference type="ARBA" id="ARBA00022840"/>
    </source>
</evidence>
<dbReference type="EMBL" id="CAEUNJ010000164">
    <property type="protein sequence ID" value="CAB4373092.1"/>
    <property type="molecule type" value="Genomic_DNA"/>
</dbReference>
<evidence type="ECO:0000256" key="3">
    <source>
        <dbReference type="SAM" id="MobiDB-lite"/>
    </source>
</evidence>
<evidence type="ECO:0000256" key="1">
    <source>
        <dbReference type="ARBA" id="ARBA00022741"/>
    </source>
</evidence>
<evidence type="ECO:0000313" key="5">
    <source>
        <dbReference type="EMBL" id="CAB4373092.1"/>
    </source>
</evidence>
<dbReference type="GO" id="GO:0006310">
    <property type="term" value="P:DNA recombination"/>
    <property type="evidence" value="ECO:0007669"/>
    <property type="project" value="InterPro"/>
</dbReference>
<dbReference type="GO" id="GO:0006281">
    <property type="term" value="P:DNA repair"/>
    <property type="evidence" value="ECO:0007669"/>
    <property type="project" value="InterPro"/>
</dbReference>
<evidence type="ECO:0000259" key="4">
    <source>
        <dbReference type="Pfam" id="PF05496"/>
    </source>
</evidence>
<dbReference type="Pfam" id="PF05496">
    <property type="entry name" value="RuvB_N"/>
    <property type="match status" value="1"/>
</dbReference>
<gene>
    <name evidence="5" type="ORF">UFOPK4201_02146</name>
</gene>
<accession>A0A6J6ASG8</accession>